<gene>
    <name evidence="10" type="ORF">BOTBODRAFT_120054</name>
</gene>
<dbReference type="InterPro" id="IPR015720">
    <property type="entry name" value="Emp24-like"/>
</dbReference>
<dbReference type="Pfam" id="PF01105">
    <property type="entry name" value="EMP24_GP25L"/>
    <property type="match status" value="1"/>
</dbReference>
<feature type="transmembrane region" description="Helical" evidence="7">
    <location>
        <begin position="190"/>
        <end position="213"/>
    </location>
</feature>
<dbReference type="OrthoDB" id="759142at2759"/>
<evidence type="ECO:0000313" key="11">
    <source>
        <dbReference type="Proteomes" id="UP000027195"/>
    </source>
</evidence>
<dbReference type="SMART" id="SM01190">
    <property type="entry name" value="EMP24_GP25L"/>
    <property type="match status" value="1"/>
</dbReference>
<keyword evidence="11" id="KW-1185">Reference proteome</keyword>
<feature type="signal peptide" evidence="8">
    <location>
        <begin position="1"/>
        <end position="26"/>
    </location>
</feature>
<feature type="chain" id="PRO_5001644227" description="GOLD domain-containing protein" evidence="8">
    <location>
        <begin position="27"/>
        <end position="220"/>
    </location>
</feature>
<keyword evidence="3 7" id="KW-0812">Transmembrane</keyword>
<dbReference type="InParanoid" id="A0A067LYI0"/>
<dbReference type="AlphaFoldDB" id="A0A067LYI0"/>
<sequence>MFLSRPCLPLFFLSALILSLASHTHAIKFSVPAAHHPDPKCIWNAAHNHALIVITANVGPGVGQRVDIEILDRSANSNVYLSKRDISGETRLAVTSHADADVGVCFRNHLDTSIAAGDYARNIDLEVDIGADAVDYNAIAAHDGLSGLEVEMRKIEGISKEILDELDYLKRREERFQSTNESTYMRVQNFGLFTLVTLIALGVWQIFHLRAFFRRKYLID</sequence>
<reference evidence="11" key="1">
    <citation type="journal article" date="2014" name="Proc. Natl. Acad. Sci. U.S.A.">
        <title>Extensive sampling of basidiomycete genomes demonstrates inadequacy of the white-rot/brown-rot paradigm for wood decay fungi.</title>
        <authorList>
            <person name="Riley R."/>
            <person name="Salamov A.A."/>
            <person name="Brown D.W."/>
            <person name="Nagy L.G."/>
            <person name="Floudas D."/>
            <person name="Held B.W."/>
            <person name="Levasseur A."/>
            <person name="Lombard V."/>
            <person name="Morin E."/>
            <person name="Otillar R."/>
            <person name="Lindquist E.A."/>
            <person name="Sun H."/>
            <person name="LaButti K.M."/>
            <person name="Schmutz J."/>
            <person name="Jabbour D."/>
            <person name="Luo H."/>
            <person name="Baker S.E."/>
            <person name="Pisabarro A.G."/>
            <person name="Walton J.D."/>
            <person name="Blanchette R.A."/>
            <person name="Henrissat B."/>
            <person name="Martin F."/>
            <person name="Cullen D."/>
            <person name="Hibbett D.S."/>
            <person name="Grigoriev I.V."/>
        </authorList>
    </citation>
    <scope>NUCLEOTIDE SEQUENCE [LARGE SCALE GENOMIC DNA]</scope>
    <source>
        <strain evidence="11">FD-172 SS1</strain>
    </source>
</reference>
<evidence type="ECO:0000256" key="6">
    <source>
        <dbReference type="ARBA" id="ARBA00023136"/>
    </source>
</evidence>
<proteinExistence type="inferred from homology"/>
<comment type="subcellular location">
    <subcellularLocation>
        <location evidence="1">Membrane</location>
        <topology evidence="1">Single-pass type I membrane protein</topology>
    </subcellularLocation>
</comment>
<name>A0A067LYI0_BOTB1</name>
<feature type="domain" description="GOLD" evidence="9">
    <location>
        <begin position="26"/>
        <end position="214"/>
    </location>
</feature>
<dbReference type="PANTHER" id="PTHR22811">
    <property type="entry name" value="TRANSMEMBRANE EMP24 DOMAIN-CONTAINING PROTEIN"/>
    <property type="match status" value="1"/>
</dbReference>
<comment type="similarity">
    <text evidence="2">Belongs to the EMP24/GP25L family.</text>
</comment>
<organism evidence="10 11">
    <name type="scientific">Botryobasidium botryosum (strain FD-172 SS1)</name>
    <dbReference type="NCBI Taxonomy" id="930990"/>
    <lineage>
        <taxon>Eukaryota</taxon>
        <taxon>Fungi</taxon>
        <taxon>Dikarya</taxon>
        <taxon>Basidiomycota</taxon>
        <taxon>Agaricomycotina</taxon>
        <taxon>Agaricomycetes</taxon>
        <taxon>Cantharellales</taxon>
        <taxon>Botryobasidiaceae</taxon>
        <taxon>Botryobasidium</taxon>
    </lineage>
</organism>
<dbReference type="InterPro" id="IPR009038">
    <property type="entry name" value="GOLD_dom"/>
</dbReference>
<evidence type="ECO:0000256" key="5">
    <source>
        <dbReference type="ARBA" id="ARBA00022989"/>
    </source>
</evidence>
<evidence type="ECO:0000256" key="8">
    <source>
        <dbReference type="SAM" id="SignalP"/>
    </source>
</evidence>
<evidence type="ECO:0000256" key="2">
    <source>
        <dbReference type="ARBA" id="ARBA00007104"/>
    </source>
</evidence>
<evidence type="ECO:0000313" key="10">
    <source>
        <dbReference type="EMBL" id="KDQ07410.1"/>
    </source>
</evidence>
<evidence type="ECO:0000256" key="1">
    <source>
        <dbReference type="ARBA" id="ARBA00004479"/>
    </source>
</evidence>
<keyword evidence="6 7" id="KW-0472">Membrane</keyword>
<evidence type="ECO:0000259" key="9">
    <source>
        <dbReference type="SMART" id="SM01190"/>
    </source>
</evidence>
<dbReference type="HOGENOM" id="CLU_066963_3_0_1"/>
<protein>
    <recommendedName>
        <fullName evidence="9">GOLD domain-containing protein</fullName>
    </recommendedName>
</protein>
<dbReference type="GO" id="GO:0016020">
    <property type="term" value="C:membrane"/>
    <property type="evidence" value="ECO:0007669"/>
    <property type="project" value="UniProtKB-SubCell"/>
</dbReference>
<keyword evidence="4 8" id="KW-0732">Signal</keyword>
<evidence type="ECO:0000256" key="3">
    <source>
        <dbReference type="ARBA" id="ARBA00022692"/>
    </source>
</evidence>
<evidence type="ECO:0000256" key="7">
    <source>
        <dbReference type="SAM" id="Phobius"/>
    </source>
</evidence>
<keyword evidence="5 7" id="KW-1133">Transmembrane helix</keyword>
<evidence type="ECO:0000256" key="4">
    <source>
        <dbReference type="ARBA" id="ARBA00022729"/>
    </source>
</evidence>
<dbReference type="EMBL" id="KL198107">
    <property type="protein sequence ID" value="KDQ07410.1"/>
    <property type="molecule type" value="Genomic_DNA"/>
</dbReference>
<accession>A0A067LYI0</accession>
<dbReference type="FunCoup" id="A0A067LYI0">
    <property type="interactions" value="715"/>
</dbReference>
<dbReference type="Proteomes" id="UP000027195">
    <property type="component" value="Unassembled WGS sequence"/>
</dbReference>
<dbReference type="STRING" id="930990.A0A067LYI0"/>